<gene>
    <name evidence="1" type="ORF">HG542_22395</name>
</gene>
<sequence>MSAQQTPVITTTFRGETVTVRATIRDVRDFLPEHRREAFTEAVETTPVGDLMTLFMDWVREATGDDPRVAEAGARPVRATAPPRSAARPTWTAAVTATVSRGHSPTIRMHRERLASTRTCWPNSGNQGCSGRPAMWLEHRSEAVW</sequence>
<keyword evidence="2" id="KW-1185">Reference proteome</keyword>
<evidence type="ECO:0000313" key="2">
    <source>
        <dbReference type="Proteomes" id="UP000587462"/>
    </source>
</evidence>
<dbReference type="Proteomes" id="UP000587462">
    <property type="component" value="Unassembled WGS sequence"/>
</dbReference>
<comment type="caution">
    <text evidence="1">The sequence shown here is derived from an EMBL/GenBank/DDBJ whole genome shotgun (WGS) entry which is preliminary data.</text>
</comment>
<reference evidence="1 2" key="1">
    <citation type="submission" date="2020-04" db="EMBL/GenBank/DDBJ databases">
        <title>Draft Genome Sequence of Streptomyces morookaense DSM 40503, an 8-azaguanine-producing strain.</title>
        <authorList>
            <person name="Qi J."/>
            <person name="Gao J.-M."/>
        </authorList>
    </citation>
    <scope>NUCLEOTIDE SEQUENCE [LARGE SCALE GENOMIC DNA]</scope>
    <source>
        <strain evidence="1 2">DSM 40503</strain>
    </source>
</reference>
<name>A0A7Y7E9F8_STRMO</name>
<dbReference type="EMBL" id="JABBXF010000053">
    <property type="protein sequence ID" value="NVK80386.1"/>
    <property type="molecule type" value="Genomic_DNA"/>
</dbReference>
<proteinExistence type="predicted"/>
<organism evidence="1 2">
    <name type="scientific">Streptomyces morookaense</name>
    <name type="common">Streptoverticillium morookaense</name>
    <dbReference type="NCBI Taxonomy" id="1970"/>
    <lineage>
        <taxon>Bacteria</taxon>
        <taxon>Bacillati</taxon>
        <taxon>Actinomycetota</taxon>
        <taxon>Actinomycetes</taxon>
        <taxon>Kitasatosporales</taxon>
        <taxon>Streptomycetaceae</taxon>
        <taxon>Streptomyces</taxon>
    </lineage>
</organism>
<protein>
    <submittedName>
        <fullName evidence="1">Uncharacterized protein</fullName>
    </submittedName>
</protein>
<accession>A0A7Y7E9F8</accession>
<dbReference type="RefSeq" id="WP_171084245.1">
    <property type="nucleotide sequence ID" value="NZ_BNBU01000002.1"/>
</dbReference>
<evidence type="ECO:0000313" key="1">
    <source>
        <dbReference type="EMBL" id="NVK80386.1"/>
    </source>
</evidence>
<dbReference type="AlphaFoldDB" id="A0A7Y7E9F8"/>